<feature type="domain" description="T-SNARE coiled-coil homology" evidence="8">
    <location>
        <begin position="457"/>
        <end position="519"/>
    </location>
</feature>
<gene>
    <name evidence="10" type="ORF">QWZ16_20115</name>
</gene>
<evidence type="ECO:0000259" key="7">
    <source>
        <dbReference type="PROSITE" id="PS50111"/>
    </source>
</evidence>
<reference evidence="11" key="1">
    <citation type="journal article" date="2019" name="Int. J. Syst. Evol. Microbiol.">
        <title>The Global Catalogue of Microorganisms (GCM) 10K type strain sequencing project: providing services to taxonomists for standard genome sequencing and annotation.</title>
        <authorList>
            <consortium name="The Broad Institute Genomics Platform"/>
            <consortium name="The Broad Institute Genome Sequencing Center for Infectious Disease"/>
            <person name="Wu L."/>
            <person name="Ma J."/>
        </authorList>
    </citation>
    <scope>NUCLEOTIDE SEQUENCE [LARGE SCALE GENOMIC DNA]</scope>
    <source>
        <strain evidence="11">CECT 7398</strain>
    </source>
</reference>
<dbReference type="PROSITE" id="PS50885">
    <property type="entry name" value="HAMP"/>
    <property type="match status" value="1"/>
</dbReference>
<dbReference type="SMART" id="SM00283">
    <property type="entry name" value="MA"/>
    <property type="match status" value="1"/>
</dbReference>
<dbReference type="Gene3D" id="1.10.287.950">
    <property type="entry name" value="Methyl-accepting chemotaxis protein"/>
    <property type="match status" value="1"/>
</dbReference>
<name>A0ABT8BZU2_9VIBR</name>
<dbReference type="SUPFAM" id="SSF58104">
    <property type="entry name" value="Methyl-accepting chemotaxis protein (MCP) signaling domain"/>
    <property type="match status" value="1"/>
</dbReference>
<evidence type="ECO:0000256" key="1">
    <source>
        <dbReference type="ARBA" id="ARBA00004429"/>
    </source>
</evidence>
<dbReference type="Proteomes" id="UP001238540">
    <property type="component" value="Unassembled WGS sequence"/>
</dbReference>
<dbReference type="SMART" id="SM00304">
    <property type="entry name" value="HAMP"/>
    <property type="match status" value="1"/>
</dbReference>
<feature type="domain" description="HAMP" evidence="9">
    <location>
        <begin position="213"/>
        <end position="265"/>
    </location>
</feature>
<dbReference type="EMBL" id="JAUFQC010000027">
    <property type="protein sequence ID" value="MDN3611901.1"/>
    <property type="molecule type" value="Genomic_DNA"/>
</dbReference>
<dbReference type="InterPro" id="IPR003660">
    <property type="entry name" value="HAMP_dom"/>
</dbReference>
<comment type="caution">
    <text evidence="10">The sequence shown here is derived from an EMBL/GenBank/DDBJ whole genome shotgun (WGS) entry which is preliminary data.</text>
</comment>
<organism evidence="10 11">
    <name type="scientific">Vibrio ostreicida</name>
    <dbReference type="NCBI Taxonomy" id="526588"/>
    <lineage>
        <taxon>Bacteria</taxon>
        <taxon>Pseudomonadati</taxon>
        <taxon>Pseudomonadota</taxon>
        <taxon>Gammaproteobacteria</taxon>
        <taxon>Vibrionales</taxon>
        <taxon>Vibrionaceae</taxon>
        <taxon>Vibrio</taxon>
    </lineage>
</organism>
<dbReference type="PANTHER" id="PTHR32089:SF33">
    <property type="entry name" value="TOXIN COREGULATED PILUS BIOSYNTHESIS PROTEIN I"/>
    <property type="match status" value="1"/>
</dbReference>
<dbReference type="InterPro" id="IPR004089">
    <property type="entry name" value="MCPsignal_dom"/>
</dbReference>
<evidence type="ECO:0000256" key="2">
    <source>
        <dbReference type="ARBA" id="ARBA00022519"/>
    </source>
</evidence>
<keyword evidence="2" id="KW-0997">Cell inner membrane</keyword>
<feature type="transmembrane region" description="Helical" evidence="6">
    <location>
        <begin position="193"/>
        <end position="211"/>
    </location>
</feature>
<keyword evidence="11" id="KW-1185">Reference proteome</keyword>
<accession>A0ABT8BZU2</accession>
<dbReference type="PRINTS" id="PR00260">
    <property type="entry name" value="CHEMTRNSDUCR"/>
</dbReference>
<dbReference type="PROSITE" id="PS50192">
    <property type="entry name" value="T_SNARE"/>
    <property type="match status" value="1"/>
</dbReference>
<dbReference type="PANTHER" id="PTHR32089">
    <property type="entry name" value="METHYL-ACCEPTING CHEMOTAXIS PROTEIN MCPB"/>
    <property type="match status" value="1"/>
</dbReference>
<feature type="transmembrane region" description="Helical" evidence="6">
    <location>
        <begin position="14"/>
        <end position="32"/>
    </location>
</feature>
<dbReference type="InterPro" id="IPR004090">
    <property type="entry name" value="Chemotax_Me-accpt_rcpt"/>
</dbReference>
<dbReference type="Pfam" id="PF00672">
    <property type="entry name" value="HAMP"/>
    <property type="match status" value="1"/>
</dbReference>
<dbReference type="Pfam" id="PF00015">
    <property type="entry name" value="MCPsignal"/>
    <property type="match status" value="1"/>
</dbReference>
<comment type="subcellular location">
    <subcellularLocation>
        <location evidence="1">Cell inner membrane</location>
        <topology evidence="1">Multi-pass membrane protein</topology>
    </subcellularLocation>
</comment>
<proteinExistence type="inferred from homology"/>
<evidence type="ECO:0000313" key="10">
    <source>
        <dbReference type="EMBL" id="MDN3611901.1"/>
    </source>
</evidence>
<evidence type="ECO:0000256" key="6">
    <source>
        <dbReference type="SAM" id="Phobius"/>
    </source>
</evidence>
<evidence type="ECO:0000256" key="4">
    <source>
        <dbReference type="ARBA" id="ARBA00029447"/>
    </source>
</evidence>
<evidence type="ECO:0000259" key="9">
    <source>
        <dbReference type="PROSITE" id="PS50885"/>
    </source>
</evidence>
<evidence type="ECO:0000256" key="5">
    <source>
        <dbReference type="PROSITE-ProRule" id="PRU00284"/>
    </source>
</evidence>
<dbReference type="CDD" id="cd06225">
    <property type="entry name" value="HAMP"/>
    <property type="match status" value="1"/>
</dbReference>
<evidence type="ECO:0000313" key="11">
    <source>
        <dbReference type="Proteomes" id="UP001238540"/>
    </source>
</evidence>
<keyword evidence="6" id="KW-0472">Membrane</keyword>
<evidence type="ECO:0000259" key="8">
    <source>
        <dbReference type="PROSITE" id="PS50192"/>
    </source>
</evidence>
<dbReference type="InterPro" id="IPR000727">
    <property type="entry name" value="T_SNARE_dom"/>
</dbReference>
<keyword evidence="6" id="KW-1133">Transmembrane helix</keyword>
<sequence>MAQFLNNVSIRTQVLTPVILAAILLLLSFWVTNGNLSNVQKNSVVNTESLVFYKDTLSKIDDEVYPLRMIGIEAIYNPSQHQNYQDQVAERTAQVDKYLTIMMERKTFADEIEKLRDTLARYLALSDQLVSVAKQRESGTIGERQYQTFIIQFRDTGDEMTQLLNEMSKKIVHFSEIVIAENQTNYQEVQRLAIIKVLSLLVASLFAAWWLSGIIVKPILTLRTVMSDVAQGDLNVSLDIKGRNEVSQLSQDVNKTVNQLHSTVKALTQISEEVSLASTQLTSVMDQTDNNAQLELAEIEHVATAMEQLTSASNHLSGNAQLADATARQADQLAQSGLNVFQQSRQANQQMSESISSAAEVILILKKESENINIVVEVIRNVSEQTNLLALNAAIEAARAGELGRGFAVVADEVRMLARRTQESTTKIQTIMEDVQHQSNLANERMQISLDLLASSNNHSHQVSEALMGITESVSDINDTNLQVATATEQQSQVTQNINDNIATMSALVHENVEAISQSASASTTLSKLVEKQKIKLDFFKL</sequence>
<keyword evidence="2" id="KW-1003">Cell membrane</keyword>
<keyword evidence="6" id="KW-0812">Transmembrane</keyword>
<dbReference type="PROSITE" id="PS50111">
    <property type="entry name" value="CHEMOTAXIS_TRANSDUC_2"/>
    <property type="match status" value="1"/>
</dbReference>
<protein>
    <submittedName>
        <fullName evidence="10">Methyl-accepting chemotaxis protein</fullName>
    </submittedName>
</protein>
<feature type="domain" description="Methyl-accepting transducer" evidence="7">
    <location>
        <begin position="270"/>
        <end position="506"/>
    </location>
</feature>
<dbReference type="RefSeq" id="WP_170882638.1">
    <property type="nucleotide sequence ID" value="NZ_JABEYA020000004.1"/>
</dbReference>
<comment type="similarity">
    <text evidence="4">Belongs to the methyl-accepting chemotaxis (MCP) protein family.</text>
</comment>
<evidence type="ECO:0000256" key="3">
    <source>
        <dbReference type="ARBA" id="ARBA00023224"/>
    </source>
</evidence>
<keyword evidence="3 5" id="KW-0807">Transducer</keyword>